<accession>A0A2A5ABU5</accession>
<dbReference type="GO" id="GO:0000160">
    <property type="term" value="P:phosphorelay signal transduction system"/>
    <property type="evidence" value="ECO:0007669"/>
    <property type="project" value="InterPro"/>
</dbReference>
<evidence type="ECO:0000256" key="1">
    <source>
        <dbReference type="ARBA" id="ARBA00022553"/>
    </source>
</evidence>
<dbReference type="PROSITE" id="PS50110">
    <property type="entry name" value="RESPONSE_REGULATORY"/>
    <property type="match status" value="1"/>
</dbReference>
<dbReference type="InterPro" id="IPR001789">
    <property type="entry name" value="Sig_transdc_resp-reg_receiver"/>
</dbReference>
<reference evidence="5" key="1">
    <citation type="submission" date="2017-08" db="EMBL/GenBank/DDBJ databases">
        <title>A dynamic microbial community with high functional redundancy inhabits the cold, oxic subseafloor aquifer.</title>
        <authorList>
            <person name="Tully B.J."/>
            <person name="Wheat C.G."/>
            <person name="Glazer B.T."/>
            <person name="Huber J.A."/>
        </authorList>
    </citation>
    <scope>NUCLEOTIDE SEQUENCE [LARGE SCALE GENOMIC DNA]</scope>
</reference>
<evidence type="ECO:0000313" key="5">
    <source>
        <dbReference type="Proteomes" id="UP000218327"/>
    </source>
</evidence>
<evidence type="ECO:0000259" key="3">
    <source>
        <dbReference type="PROSITE" id="PS50110"/>
    </source>
</evidence>
<organism evidence="4 5">
    <name type="scientific">SAR86 cluster bacterium</name>
    <dbReference type="NCBI Taxonomy" id="2030880"/>
    <lineage>
        <taxon>Bacteria</taxon>
        <taxon>Pseudomonadati</taxon>
        <taxon>Pseudomonadota</taxon>
        <taxon>Gammaproteobacteria</taxon>
        <taxon>SAR86 cluster</taxon>
    </lineage>
</organism>
<dbReference type="Pfam" id="PF00072">
    <property type="entry name" value="Response_reg"/>
    <property type="match status" value="1"/>
</dbReference>
<sequence>MNAHASDTQMRKLLIIDDNEEITDILEEVARVAGYEVTCIHEFEDIGGTFQEFDPDLIFLDLDLGVDSDMDMSEKGYDGLAALQLLSERGCTAKIVLVSGMGQDKRQQTRDIGREMKLDVIGSIPKPFSIDSIDKLLLQLRGDT</sequence>
<dbReference type="InterPro" id="IPR011006">
    <property type="entry name" value="CheY-like_superfamily"/>
</dbReference>
<dbReference type="InterPro" id="IPR050595">
    <property type="entry name" value="Bact_response_regulator"/>
</dbReference>
<dbReference type="EMBL" id="NVVJ01000115">
    <property type="protein sequence ID" value="PCJ16725.1"/>
    <property type="molecule type" value="Genomic_DNA"/>
</dbReference>
<feature type="modified residue" description="4-aspartylphosphate" evidence="2">
    <location>
        <position position="61"/>
    </location>
</feature>
<dbReference type="Proteomes" id="UP000218327">
    <property type="component" value="Unassembled WGS sequence"/>
</dbReference>
<dbReference type="PANTHER" id="PTHR44591">
    <property type="entry name" value="STRESS RESPONSE REGULATOR PROTEIN 1"/>
    <property type="match status" value="1"/>
</dbReference>
<evidence type="ECO:0000256" key="2">
    <source>
        <dbReference type="PROSITE-ProRule" id="PRU00169"/>
    </source>
</evidence>
<evidence type="ECO:0000313" key="4">
    <source>
        <dbReference type="EMBL" id="PCJ16725.1"/>
    </source>
</evidence>
<proteinExistence type="predicted"/>
<name>A0A2A5ABU5_9GAMM</name>
<comment type="caution">
    <text evidence="4">The sequence shown here is derived from an EMBL/GenBank/DDBJ whole genome shotgun (WGS) entry which is preliminary data.</text>
</comment>
<feature type="domain" description="Response regulatory" evidence="3">
    <location>
        <begin position="12"/>
        <end position="141"/>
    </location>
</feature>
<dbReference type="SMART" id="SM00448">
    <property type="entry name" value="REC"/>
    <property type="match status" value="1"/>
</dbReference>
<protein>
    <recommendedName>
        <fullName evidence="3">Response regulatory domain-containing protein</fullName>
    </recommendedName>
</protein>
<dbReference type="CDD" id="cd00156">
    <property type="entry name" value="REC"/>
    <property type="match status" value="1"/>
</dbReference>
<dbReference type="PANTHER" id="PTHR44591:SF3">
    <property type="entry name" value="RESPONSE REGULATORY DOMAIN-CONTAINING PROTEIN"/>
    <property type="match status" value="1"/>
</dbReference>
<gene>
    <name evidence="4" type="ORF">COA96_18265</name>
</gene>
<dbReference type="SUPFAM" id="SSF52172">
    <property type="entry name" value="CheY-like"/>
    <property type="match status" value="1"/>
</dbReference>
<keyword evidence="1 2" id="KW-0597">Phosphoprotein</keyword>
<dbReference type="Gene3D" id="3.40.50.2300">
    <property type="match status" value="1"/>
</dbReference>
<dbReference type="AlphaFoldDB" id="A0A2A5ABU5"/>